<keyword evidence="1" id="KW-0812">Transmembrane</keyword>
<dbReference type="Pfam" id="PF06197">
    <property type="entry name" value="DUF998"/>
    <property type="match status" value="1"/>
</dbReference>
<accession>A0A419RR50</accession>
<evidence type="ECO:0000256" key="1">
    <source>
        <dbReference type="SAM" id="Phobius"/>
    </source>
</evidence>
<feature type="transmembrane region" description="Helical" evidence="1">
    <location>
        <begin position="125"/>
        <end position="146"/>
    </location>
</feature>
<evidence type="ECO:0000313" key="2">
    <source>
        <dbReference type="EMBL" id="RJY08261.1"/>
    </source>
</evidence>
<name>A0A419RR50_9SPHN</name>
<keyword evidence="1" id="KW-0472">Membrane</keyword>
<proteinExistence type="predicted"/>
<dbReference type="RefSeq" id="WP_120047149.1">
    <property type="nucleotide sequence ID" value="NZ_RAHX01000001.1"/>
</dbReference>
<feature type="transmembrane region" description="Helical" evidence="1">
    <location>
        <begin position="183"/>
        <end position="201"/>
    </location>
</feature>
<dbReference type="AlphaFoldDB" id="A0A419RR50"/>
<dbReference type="EMBL" id="RAHX01000001">
    <property type="protein sequence ID" value="RJY08261.1"/>
    <property type="molecule type" value="Genomic_DNA"/>
</dbReference>
<gene>
    <name evidence="2" type="ORF">D6201_01805</name>
</gene>
<keyword evidence="3" id="KW-1185">Reference proteome</keyword>
<feature type="transmembrane region" description="Helical" evidence="1">
    <location>
        <begin position="158"/>
        <end position="177"/>
    </location>
</feature>
<evidence type="ECO:0000313" key="3">
    <source>
        <dbReference type="Proteomes" id="UP000285232"/>
    </source>
</evidence>
<dbReference type="OrthoDB" id="581705at2"/>
<reference evidence="2 3" key="1">
    <citation type="journal article" date="2017" name="Int. J. Syst. Evol. Microbiol.">
        <title>Erythrobacter aquimixticola sp. nov., isolated from the junction between the ocean and a freshwater spring.</title>
        <authorList>
            <person name="Park S."/>
            <person name="Jung Y.T."/>
            <person name="Choi S.J."/>
            <person name="Yoon J.H."/>
        </authorList>
    </citation>
    <scope>NUCLEOTIDE SEQUENCE [LARGE SCALE GENOMIC DNA]</scope>
    <source>
        <strain evidence="2 3">JSSK-14</strain>
    </source>
</reference>
<sequence>MEQTNADKRDDPLARVLGGIGLAGCLLVIVADLVGTLASDHVGIIRDTISDAAAGGRFDWLVDLGLYAFALAALAAAAGLWRWKADGWDWKLGQFTLLGLSIAVALVAGYEAYNRPEGLPDIHRYLVYALGALFPATVWLTSDGLADRRDWLKPTLRVLAVVWLIAGPFLYAIPTAWDGAYERVLATAMVAWFALVAWLIYTRPGEAD</sequence>
<feature type="transmembrane region" description="Helical" evidence="1">
    <location>
        <begin position="12"/>
        <end position="31"/>
    </location>
</feature>
<dbReference type="InterPro" id="IPR009339">
    <property type="entry name" value="DUF998"/>
</dbReference>
<feature type="transmembrane region" description="Helical" evidence="1">
    <location>
        <begin position="64"/>
        <end position="83"/>
    </location>
</feature>
<keyword evidence="1" id="KW-1133">Transmembrane helix</keyword>
<dbReference type="Proteomes" id="UP000285232">
    <property type="component" value="Unassembled WGS sequence"/>
</dbReference>
<feature type="transmembrane region" description="Helical" evidence="1">
    <location>
        <begin position="95"/>
        <end position="113"/>
    </location>
</feature>
<comment type="caution">
    <text evidence="2">The sequence shown here is derived from an EMBL/GenBank/DDBJ whole genome shotgun (WGS) entry which is preliminary data.</text>
</comment>
<organism evidence="2 3">
    <name type="scientific">Aurantiacibacter aquimixticola</name>
    <dbReference type="NCBI Taxonomy" id="1958945"/>
    <lineage>
        <taxon>Bacteria</taxon>
        <taxon>Pseudomonadati</taxon>
        <taxon>Pseudomonadota</taxon>
        <taxon>Alphaproteobacteria</taxon>
        <taxon>Sphingomonadales</taxon>
        <taxon>Erythrobacteraceae</taxon>
        <taxon>Aurantiacibacter</taxon>
    </lineage>
</organism>
<protein>
    <submittedName>
        <fullName evidence="2">DUF998 domain-containing protein</fullName>
    </submittedName>
</protein>